<dbReference type="Pfam" id="PF00668">
    <property type="entry name" value="Condensation"/>
    <property type="match status" value="1"/>
</dbReference>
<dbReference type="KEGG" id="clt:CM240_1031"/>
<feature type="domain" description="Condensation" evidence="1">
    <location>
        <begin position="7"/>
        <end position="438"/>
    </location>
</feature>
<dbReference type="STRING" id="1216932.CM240_1031"/>
<name>W6SET1_9CLOT</name>
<dbReference type="PATRIC" id="fig|1216932.3.peg.1018"/>
<dbReference type="SUPFAM" id="SSF52777">
    <property type="entry name" value="CoA-dependent acyltransferases"/>
    <property type="match status" value="2"/>
</dbReference>
<sequence>MKKTILYDLTPSQQLMYYSVKYSIKKSVVNIGVSIWIKDKIDIPLLKEAIYIAISRMDALRIRLTEEENITKQYISMDEPKETKVYDFSKLTTEKIDNKLAKWTRKTEKYIECDLYDIAIIKGPDDETIIYFKVNHIIMDAWALTVFTKDILDIYIGIKDNKALSEAPTSFIELVKSDLKYTTSRKREKDYEFWKDTFNTPPSYAAISKENVGKPFRSLSLSSKSKLKVITLEKEKVSKIKKFCRENRLSPQILFLLGSQCYFYLLNNKYETIVNNSLARRSTISSKRAGGMMVNSLPFKVKCSRDSSFIETCNKLTIDQMFLFKHGDFPYQDIMAYIKEQYPVKETAYSYTDMCFTYQLAKINSESDIKYSVKSYSNGISAMGLYLTIMDVSDAGTLDFLFEYTLSVVKEEVIYKIYKLMIRVIELGINMPEISIGEILDLVKGEIE</sequence>
<dbReference type="EMBL" id="HG917868">
    <property type="protein sequence ID" value="CDM68195.1"/>
    <property type="molecule type" value="Genomic_DNA"/>
</dbReference>
<dbReference type="GO" id="GO:0043041">
    <property type="term" value="P:amino acid activation for nonribosomal peptide biosynthetic process"/>
    <property type="evidence" value="ECO:0007669"/>
    <property type="project" value="TreeGrafter"/>
</dbReference>
<dbReference type="GO" id="GO:0003824">
    <property type="term" value="F:catalytic activity"/>
    <property type="evidence" value="ECO:0007669"/>
    <property type="project" value="InterPro"/>
</dbReference>
<proteinExistence type="predicted"/>
<dbReference type="InterPro" id="IPR023213">
    <property type="entry name" value="CAT-like_dom_sf"/>
</dbReference>
<dbReference type="Gene3D" id="3.30.559.30">
    <property type="entry name" value="Nonribosomal peptide synthetase, condensation domain"/>
    <property type="match status" value="1"/>
</dbReference>
<evidence type="ECO:0000259" key="1">
    <source>
        <dbReference type="Pfam" id="PF00668"/>
    </source>
</evidence>
<evidence type="ECO:0000313" key="2">
    <source>
        <dbReference type="EMBL" id="CDM68195.1"/>
    </source>
</evidence>
<dbReference type="HOGENOM" id="CLU_046523_0_0_9"/>
<gene>
    <name evidence="2" type="ORF">CM240_1031</name>
</gene>
<dbReference type="AlphaFoldDB" id="W6SET1"/>
<dbReference type="GO" id="GO:0008610">
    <property type="term" value="P:lipid biosynthetic process"/>
    <property type="evidence" value="ECO:0007669"/>
    <property type="project" value="UniProtKB-ARBA"/>
</dbReference>
<evidence type="ECO:0000313" key="3">
    <source>
        <dbReference type="Proteomes" id="UP000019426"/>
    </source>
</evidence>
<dbReference type="GO" id="GO:0044550">
    <property type="term" value="P:secondary metabolite biosynthetic process"/>
    <property type="evidence" value="ECO:0007669"/>
    <property type="project" value="TreeGrafter"/>
</dbReference>
<dbReference type="Gene3D" id="3.30.559.10">
    <property type="entry name" value="Chloramphenicol acetyltransferase-like domain"/>
    <property type="match status" value="1"/>
</dbReference>
<dbReference type="PANTHER" id="PTHR45527">
    <property type="entry name" value="NONRIBOSOMAL PEPTIDE SYNTHETASE"/>
    <property type="match status" value="1"/>
</dbReference>
<dbReference type="GO" id="GO:0005737">
    <property type="term" value="C:cytoplasm"/>
    <property type="evidence" value="ECO:0007669"/>
    <property type="project" value="TreeGrafter"/>
</dbReference>
<dbReference type="InterPro" id="IPR001242">
    <property type="entry name" value="Condensation_dom"/>
</dbReference>
<protein>
    <recommendedName>
        <fullName evidence="1">Condensation domain-containing protein</fullName>
    </recommendedName>
</protein>
<dbReference type="PANTHER" id="PTHR45527:SF1">
    <property type="entry name" value="FATTY ACID SYNTHASE"/>
    <property type="match status" value="1"/>
</dbReference>
<reference evidence="2 3" key="1">
    <citation type="submission" date="2013-11" db="EMBL/GenBank/DDBJ databases">
        <title>Complete genome sequence of Clostridum sp. M2/40.</title>
        <authorList>
            <person name="Wibberg D."/>
            <person name="Puehler A."/>
            <person name="Schlueter A."/>
        </authorList>
    </citation>
    <scope>NUCLEOTIDE SEQUENCE [LARGE SCALE GENOMIC DNA]</scope>
    <source>
        <strain evidence="3">M2/40</strain>
    </source>
</reference>
<dbReference type="Proteomes" id="UP000019426">
    <property type="component" value="Chromosome M2/40_rep1"/>
</dbReference>
<dbReference type="RefSeq" id="WP_044037092.1">
    <property type="nucleotide sequence ID" value="NZ_HG917868.1"/>
</dbReference>
<organism evidence="2 3">
    <name type="scientific">Clostridium bornimense</name>
    <dbReference type="NCBI Taxonomy" id="1216932"/>
    <lineage>
        <taxon>Bacteria</taxon>
        <taxon>Bacillati</taxon>
        <taxon>Bacillota</taxon>
        <taxon>Clostridia</taxon>
        <taxon>Eubacteriales</taxon>
        <taxon>Clostridiaceae</taxon>
        <taxon>Clostridium</taxon>
    </lineage>
</organism>
<accession>W6SET1</accession>
<keyword evidence="3" id="KW-1185">Reference proteome</keyword>
<dbReference type="OrthoDB" id="1993047at2"/>
<dbReference type="eggNOG" id="COG1020">
    <property type="taxonomic scope" value="Bacteria"/>
</dbReference>
<dbReference type="GO" id="GO:0031177">
    <property type="term" value="F:phosphopantetheine binding"/>
    <property type="evidence" value="ECO:0007669"/>
    <property type="project" value="TreeGrafter"/>
</dbReference>